<dbReference type="GO" id="GO:0004556">
    <property type="term" value="F:alpha-amylase activity"/>
    <property type="evidence" value="ECO:0007669"/>
    <property type="project" value="TreeGrafter"/>
</dbReference>
<sequence>MTDEKIIIYQVLPRLFSNCCESCVPNGTYAQNGSGKLNDFTPKVLQEIKKLGANYIWYTGVIEHATKTDYSRYGIRPDNRYVVKGEAGSPYAIKDYYDIDPDLAVDPLNRMHEFEALVARTHEAGLKVILDFVPNHVARQYHSDAAPQGVEDLGAHDDKEKHFSPSNNFYYIPRQAFSPQFYIGEGDDRYFEYPAKATGNDCFGAFPSQNDWYETVKLNYGVDYMGGHRLCFDPIPDTWHKMLDILLFWCGKGIDAFRCDMAHMVPVEFWGWAIPRVKESYPAVLFIAEIYDQSLYRLYIEKGKFDYLYDKVGLYDKLRGVLCHQVSAAQLTYCWQAVDGIGGHMLNFLENHDEQRFASPFFAGDADKAIPALVVATMMSTGPMMIYFGQELGERGDDVEGFSGHDGRTTIFDYWSVPAVRQWYDGGRCSVAKLTPGQKRLRNLYKTILNIGRREKAVGQGSFFDLMYVNGENPRFNPHRHYAFLRKYGNELLVIAVNFDTHPAEVAINLPDHAFDTMKIAAGQYESTELISGEKATKELSPDTPFSTAIPACGAVVWKIELKNFSQRSIEKIKKDKKISK</sequence>
<dbReference type="OrthoDB" id="9805159at2"/>
<dbReference type="InterPro" id="IPR013780">
    <property type="entry name" value="Glyco_hydro_b"/>
</dbReference>
<name>W0ESM9_9BACT</name>
<evidence type="ECO:0000313" key="3">
    <source>
        <dbReference type="Proteomes" id="UP000018901"/>
    </source>
</evidence>
<evidence type="ECO:0000313" key="2">
    <source>
        <dbReference type="EMBL" id="AHF12174.1"/>
    </source>
</evidence>
<keyword evidence="3" id="KW-1185">Reference proteome</keyword>
<dbReference type="GeneID" id="90528706"/>
<dbReference type="RefSeq" id="WP_025278062.1">
    <property type="nucleotide sequence ID" value="NZ_CP007034.1"/>
</dbReference>
<protein>
    <submittedName>
        <fullName evidence="2">Alpha-amylase</fullName>
    </submittedName>
</protein>
<dbReference type="EMBL" id="CP007034">
    <property type="protein sequence ID" value="AHF12174.1"/>
    <property type="molecule type" value="Genomic_DNA"/>
</dbReference>
<dbReference type="CDD" id="cd11349">
    <property type="entry name" value="AmyAc_3"/>
    <property type="match status" value="1"/>
</dbReference>
<dbReference type="KEGG" id="bvs:BARVI_04555"/>
<dbReference type="PANTHER" id="PTHR10357:SF205">
    <property type="entry name" value="O-GLYCOSYL HYDROLASE FAMILY 13"/>
    <property type="match status" value="1"/>
</dbReference>
<dbReference type="Gene3D" id="2.60.40.1180">
    <property type="entry name" value="Golgi alpha-mannosidase II"/>
    <property type="match status" value="1"/>
</dbReference>
<dbReference type="Proteomes" id="UP000018901">
    <property type="component" value="Chromosome"/>
</dbReference>
<dbReference type="SUPFAM" id="SSF51011">
    <property type="entry name" value="Glycosyl hydrolase domain"/>
    <property type="match status" value="1"/>
</dbReference>
<feature type="domain" description="Glycosyl hydrolase family 13 catalytic" evidence="1">
    <location>
        <begin position="10"/>
        <end position="428"/>
    </location>
</feature>
<gene>
    <name evidence="2" type="ORF">BARVI_04555</name>
</gene>
<dbReference type="STRING" id="880074.BARVI_04555"/>
<reference evidence="2 3" key="1">
    <citation type="submission" date="2013-12" db="EMBL/GenBank/DDBJ databases">
        <authorList>
            <consortium name="DOE Joint Genome Institute"/>
            <person name="Eisen J."/>
            <person name="Huntemann M."/>
            <person name="Han J."/>
            <person name="Chen A."/>
            <person name="Kyrpides N."/>
            <person name="Mavromatis K."/>
            <person name="Markowitz V."/>
            <person name="Palaniappan K."/>
            <person name="Ivanova N."/>
            <person name="Schaumberg A."/>
            <person name="Pati A."/>
            <person name="Liolios K."/>
            <person name="Nordberg H.P."/>
            <person name="Cantor M.N."/>
            <person name="Hua S.X."/>
            <person name="Woyke T."/>
        </authorList>
    </citation>
    <scope>NUCLEOTIDE SEQUENCE [LARGE SCALE GENOMIC DNA]</scope>
    <source>
        <strain evidence="3">DSM 18177</strain>
    </source>
</reference>
<dbReference type="eggNOG" id="COG0366">
    <property type="taxonomic scope" value="Bacteria"/>
</dbReference>
<dbReference type="SMART" id="SM00642">
    <property type="entry name" value="Aamy"/>
    <property type="match status" value="1"/>
</dbReference>
<proteinExistence type="predicted"/>
<dbReference type="PATRIC" id="fig|880074.11.peg.956"/>
<dbReference type="AlphaFoldDB" id="W0ESM9"/>
<dbReference type="InterPro" id="IPR017853">
    <property type="entry name" value="GH"/>
</dbReference>
<dbReference type="GO" id="GO:0009313">
    <property type="term" value="P:oligosaccharide catabolic process"/>
    <property type="evidence" value="ECO:0007669"/>
    <property type="project" value="TreeGrafter"/>
</dbReference>
<dbReference type="SUPFAM" id="SSF51445">
    <property type="entry name" value="(Trans)glycosidases"/>
    <property type="match status" value="1"/>
</dbReference>
<dbReference type="Pfam" id="PF00128">
    <property type="entry name" value="Alpha-amylase"/>
    <property type="match status" value="1"/>
</dbReference>
<accession>W0ESM9</accession>
<dbReference type="InterPro" id="IPR006047">
    <property type="entry name" value="GH13_cat_dom"/>
</dbReference>
<dbReference type="PANTHER" id="PTHR10357">
    <property type="entry name" value="ALPHA-AMYLASE FAMILY MEMBER"/>
    <property type="match status" value="1"/>
</dbReference>
<organism evidence="2 3">
    <name type="scientific">Barnesiella viscericola DSM 18177</name>
    <dbReference type="NCBI Taxonomy" id="880074"/>
    <lineage>
        <taxon>Bacteria</taxon>
        <taxon>Pseudomonadati</taxon>
        <taxon>Bacteroidota</taxon>
        <taxon>Bacteroidia</taxon>
        <taxon>Bacteroidales</taxon>
        <taxon>Barnesiellaceae</taxon>
        <taxon>Barnesiella</taxon>
    </lineage>
</organism>
<evidence type="ECO:0000259" key="1">
    <source>
        <dbReference type="SMART" id="SM00642"/>
    </source>
</evidence>
<dbReference type="HOGENOM" id="CLU_023351_0_0_10"/>
<dbReference type="Gene3D" id="3.20.20.80">
    <property type="entry name" value="Glycosidases"/>
    <property type="match status" value="2"/>
</dbReference>